<dbReference type="InterPro" id="IPR002781">
    <property type="entry name" value="TM_pro_TauE-like"/>
</dbReference>
<protein>
    <recommendedName>
        <fullName evidence="6">Probable membrane transporter protein</fullName>
    </recommendedName>
</protein>
<dbReference type="RefSeq" id="WP_343992961.1">
    <property type="nucleotide sequence ID" value="NZ_BAAALG010000006.1"/>
</dbReference>
<comment type="subcellular location">
    <subcellularLocation>
        <location evidence="6">Cell membrane</location>
        <topology evidence="6">Multi-pass membrane protein</topology>
    </subcellularLocation>
    <subcellularLocation>
        <location evidence="1">Membrane</location>
        <topology evidence="1">Multi-pass membrane protein</topology>
    </subcellularLocation>
</comment>
<comment type="similarity">
    <text evidence="2 6">Belongs to the 4-toluene sulfonate uptake permease (TSUP) (TC 2.A.102) family.</text>
</comment>
<keyword evidence="4 6" id="KW-1133">Transmembrane helix</keyword>
<dbReference type="PANTHER" id="PTHR43701:SF2">
    <property type="entry name" value="MEMBRANE TRANSPORTER PROTEIN YJNA-RELATED"/>
    <property type="match status" value="1"/>
</dbReference>
<feature type="transmembrane region" description="Helical" evidence="6">
    <location>
        <begin position="149"/>
        <end position="181"/>
    </location>
</feature>
<dbReference type="PANTHER" id="PTHR43701">
    <property type="entry name" value="MEMBRANE TRANSPORTER PROTEIN MJ0441-RELATED"/>
    <property type="match status" value="1"/>
</dbReference>
<keyword evidence="8" id="KW-1185">Reference proteome</keyword>
<comment type="caution">
    <text evidence="7">The sequence shown here is derived from an EMBL/GenBank/DDBJ whole genome shotgun (WGS) entry which is preliminary data.</text>
</comment>
<organism evidence="7 8">
    <name type="scientific">Nocardioides dubius</name>
    <dbReference type="NCBI Taxonomy" id="317019"/>
    <lineage>
        <taxon>Bacteria</taxon>
        <taxon>Bacillati</taxon>
        <taxon>Actinomycetota</taxon>
        <taxon>Actinomycetes</taxon>
        <taxon>Propionibacteriales</taxon>
        <taxon>Nocardioidaceae</taxon>
        <taxon>Nocardioides</taxon>
    </lineage>
</organism>
<evidence type="ECO:0000256" key="5">
    <source>
        <dbReference type="ARBA" id="ARBA00023136"/>
    </source>
</evidence>
<dbReference type="EMBL" id="BAAALG010000006">
    <property type="protein sequence ID" value="GAA1098658.1"/>
    <property type="molecule type" value="Genomic_DNA"/>
</dbReference>
<evidence type="ECO:0000313" key="8">
    <source>
        <dbReference type="Proteomes" id="UP001501581"/>
    </source>
</evidence>
<dbReference type="InterPro" id="IPR051598">
    <property type="entry name" value="TSUP/Inactive_protease-like"/>
</dbReference>
<accession>A0ABN1TRC2</accession>
<name>A0ABN1TRC2_9ACTN</name>
<keyword evidence="3 6" id="KW-0812">Transmembrane</keyword>
<evidence type="ECO:0000256" key="2">
    <source>
        <dbReference type="ARBA" id="ARBA00009142"/>
    </source>
</evidence>
<evidence type="ECO:0000256" key="3">
    <source>
        <dbReference type="ARBA" id="ARBA00022692"/>
    </source>
</evidence>
<feature type="transmembrane region" description="Helical" evidence="6">
    <location>
        <begin position="75"/>
        <end position="93"/>
    </location>
</feature>
<reference evidence="7 8" key="1">
    <citation type="journal article" date="2019" name="Int. J. Syst. Evol. Microbiol.">
        <title>The Global Catalogue of Microorganisms (GCM) 10K type strain sequencing project: providing services to taxonomists for standard genome sequencing and annotation.</title>
        <authorList>
            <consortium name="The Broad Institute Genomics Platform"/>
            <consortium name="The Broad Institute Genome Sequencing Center for Infectious Disease"/>
            <person name="Wu L."/>
            <person name="Ma J."/>
        </authorList>
    </citation>
    <scope>NUCLEOTIDE SEQUENCE [LARGE SCALE GENOMIC DNA]</scope>
    <source>
        <strain evidence="7 8">JCM 13008</strain>
    </source>
</reference>
<feature type="transmembrane region" description="Helical" evidence="6">
    <location>
        <begin position="214"/>
        <end position="231"/>
    </location>
</feature>
<dbReference type="Proteomes" id="UP001501581">
    <property type="component" value="Unassembled WGS sequence"/>
</dbReference>
<dbReference type="Pfam" id="PF01925">
    <property type="entry name" value="TauE"/>
    <property type="match status" value="1"/>
</dbReference>
<evidence type="ECO:0000256" key="1">
    <source>
        <dbReference type="ARBA" id="ARBA00004141"/>
    </source>
</evidence>
<sequence>MIELGLALLAGAAIGLVLGVLGAGGSILAVPALVHLFGTDAHSATTGSLLVVAVSAALAALAARGRRPIRFGAGLAFGLVASLGSVAGAVLAQQLDEDLLLTGVSVLMVAVAVSMLRRGEPTPGVGVLDEPIVTFSPAFHCACPRAAKILLTAVALGMLTGLFGVGGGFLVVPALVLALGLPILEATGTSLVVIAVTSTAALAARGSLGIDVDWAPVVVLTLAAAAVASVSARRAMRVPRRPLTRTFAAVLIALAAATALQALA</sequence>
<keyword evidence="5 6" id="KW-0472">Membrane</keyword>
<evidence type="ECO:0000256" key="4">
    <source>
        <dbReference type="ARBA" id="ARBA00022989"/>
    </source>
</evidence>
<gene>
    <name evidence="7" type="ORF">GCM10009668_15130</name>
</gene>
<proteinExistence type="inferred from homology"/>
<keyword evidence="6" id="KW-1003">Cell membrane</keyword>
<feature type="transmembrane region" description="Helical" evidence="6">
    <location>
        <begin position="45"/>
        <end position="63"/>
    </location>
</feature>
<evidence type="ECO:0000256" key="6">
    <source>
        <dbReference type="RuleBase" id="RU363041"/>
    </source>
</evidence>
<evidence type="ECO:0000313" key="7">
    <source>
        <dbReference type="EMBL" id="GAA1098658.1"/>
    </source>
</evidence>
<feature type="transmembrane region" description="Helical" evidence="6">
    <location>
        <begin position="243"/>
        <end position="263"/>
    </location>
</feature>